<dbReference type="Proteomes" id="UP000504606">
    <property type="component" value="Unplaced"/>
</dbReference>
<protein>
    <submittedName>
        <fullName evidence="2">Uncharacterized protein LOC127748679</fullName>
    </submittedName>
</protein>
<dbReference type="AlphaFoldDB" id="A0A9C6U1E5"/>
<organism evidence="1 2">
    <name type="scientific">Frankliniella occidentalis</name>
    <name type="common">Western flower thrips</name>
    <name type="synonym">Euthrips occidentalis</name>
    <dbReference type="NCBI Taxonomy" id="133901"/>
    <lineage>
        <taxon>Eukaryota</taxon>
        <taxon>Metazoa</taxon>
        <taxon>Ecdysozoa</taxon>
        <taxon>Arthropoda</taxon>
        <taxon>Hexapoda</taxon>
        <taxon>Insecta</taxon>
        <taxon>Pterygota</taxon>
        <taxon>Neoptera</taxon>
        <taxon>Paraneoptera</taxon>
        <taxon>Thysanoptera</taxon>
        <taxon>Terebrantia</taxon>
        <taxon>Thripoidea</taxon>
        <taxon>Thripidae</taxon>
        <taxon>Frankliniella</taxon>
    </lineage>
</organism>
<accession>A0A9C6U1E5</accession>
<proteinExistence type="predicted"/>
<gene>
    <name evidence="2" type="primary">LOC127748679</name>
</gene>
<evidence type="ECO:0000313" key="2">
    <source>
        <dbReference type="RefSeq" id="XP_052123531.1"/>
    </source>
</evidence>
<name>A0A9C6U1E5_FRAOC</name>
<dbReference type="GeneID" id="127748679"/>
<keyword evidence="1" id="KW-1185">Reference proteome</keyword>
<reference evidence="2" key="1">
    <citation type="submission" date="2025-08" db="UniProtKB">
        <authorList>
            <consortium name="RefSeq"/>
        </authorList>
    </citation>
    <scope>IDENTIFICATION</scope>
    <source>
        <tissue evidence="2">Whole organism</tissue>
    </source>
</reference>
<sequence length="133" mass="15086">MHFNTSNTDLIIGKKTWSYQSLADEDSSKCCICKEDIASLDFCHKCHNAVHALVPCSTEDERGIRLCNFCCDYSVGSQDVDEAYLCLGCSELLEMTIWTKSGKRQGCFYYRCRAGETPKCKTTFDFWAPGEYP</sequence>
<dbReference type="RefSeq" id="XP_052123531.1">
    <property type="nucleotide sequence ID" value="XM_052267571.1"/>
</dbReference>
<dbReference type="KEGG" id="foc:127748679"/>
<evidence type="ECO:0000313" key="1">
    <source>
        <dbReference type="Proteomes" id="UP000504606"/>
    </source>
</evidence>